<dbReference type="AlphaFoldDB" id="A0A812USA8"/>
<sequence>MVRQRLFVLTIQRQSDVPWQPQRAWEHKQREASEDLIDLKKVRVFANIVCLMQHYADHSDVQHFCHAWSYTRAGRRFPLFMRQIFNIAVLRTFFGVQLQVNEDISDDQTICTTPRCGRSVSVYVPEYVASARMAKADAERDLRMDPVCVPLRYDVFTRPPARTELQGISLFQRHKYQCQTSRYAPHVQQMIQQGLASAEAFLSLLHSSYQEYWHDVGVPKHISDLSADLAKIWDFENMCENRSPDEAHLDSLDRVYATLRQRLALVRWPQSPEFNYVRKEWPLSKELRRQYKVLWYKVHLNRTLWLSPRECQVCLVKPPSILVTLLGRKLQEQSPVRRAIKAVDITCVVFSIATFLWKPPRSFNVRAESIAALKCCEGDTLQPGAFAIMKKAPFKQKLVFVLHVAHTVEPASVVATFCLDPSFHRYKSTQFGETHCWHATFLLAVSATCQGASSVCERIGSFLHGLEAGESVIHPARVADRLRIKVAQVEAIGGGRDEALITDLLEVFRTHKDPTIKRRAMYTRNQRGLEAGNQTLHRRVEASNAKATWSLHDLEPSASVSDSDISAALHHLLTHAAEERAHNEEVHAPVSLDGATRAALMKVVSQRGGRLQVDSLPAFVRKGPGTKTPLRSVGRKRMSEWLESEEGRAWKSQREELPLGLLSLIFFTVPLGLLCNSLFVSVPRHNFLGTDMLRWKSFSEPVVRPDDD</sequence>
<accession>A0A812USA8</accession>
<reference evidence="2" key="1">
    <citation type="submission" date="2021-02" db="EMBL/GenBank/DDBJ databases">
        <authorList>
            <person name="Dougan E. K."/>
            <person name="Rhodes N."/>
            <person name="Thang M."/>
            <person name="Chan C."/>
        </authorList>
    </citation>
    <scope>NUCLEOTIDE SEQUENCE</scope>
</reference>
<keyword evidence="1" id="KW-1133">Transmembrane helix</keyword>
<evidence type="ECO:0000313" key="3">
    <source>
        <dbReference type="Proteomes" id="UP000604046"/>
    </source>
</evidence>
<feature type="transmembrane region" description="Helical" evidence="1">
    <location>
        <begin position="657"/>
        <end position="679"/>
    </location>
</feature>
<keyword evidence="1" id="KW-0472">Membrane</keyword>
<keyword evidence="1" id="KW-0812">Transmembrane</keyword>
<dbReference type="OrthoDB" id="423095at2759"/>
<proteinExistence type="predicted"/>
<dbReference type="Proteomes" id="UP000604046">
    <property type="component" value="Unassembled WGS sequence"/>
</dbReference>
<keyword evidence="3" id="KW-1185">Reference proteome</keyword>
<comment type="caution">
    <text evidence="2">The sequence shown here is derived from an EMBL/GenBank/DDBJ whole genome shotgun (WGS) entry which is preliminary data.</text>
</comment>
<evidence type="ECO:0000313" key="2">
    <source>
        <dbReference type="EMBL" id="CAE7582562.1"/>
    </source>
</evidence>
<dbReference type="EMBL" id="CAJNDS010002746">
    <property type="protein sequence ID" value="CAE7582562.1"/>
    <property type="molecule type" value="Genomic_DNA"/>
</dbReference>
<evidence type="ECO:0000256" key="1">
    <source>
        <dbReference type="SAM" id="Phobius"/>
    </source>
</evidence>
<organism evidence="2 3">
    <name type="scientific">Symbiodinium natans</name>
    <dbReference type="NCBI Taxonomy" id="878477"/>
    <lineage>
        <taxon>Eukaryota</taxon>
        <taxon>Sar</taxon>
        <taxon>Alveolata</taxon>
        <taxon>Dinophyceae</taxon>
        <taxon>Suessiales</taxon>
        <taxon>Symbiodiniaceae</taxon>
        <taxon>Symbiodinium</taxon>
    </lineage>
</organism>
<name>A0A812USA8_9DINO</name>
<gene>
    <name evidence="2" type="ORF">SNAT2548_LOCUS33234</name>
</gene>
<protein>
    <submittedName>
        <fullName evidence="2">Uncharacterized protein</fullName>
    </submittedName>
</protein>